<reference evidence="1 2" key="1">
    <citation type="submission" date="2019-05" db="EMBL/GenBank/DDBJ databases">
        <title>Emergence of the Ug99 lineage of the wheat stem rust pathogen through somatic hybridization.</title>
        <authorList>
            <person name="Li F."/>
            <person name="Upadhyaya N.M."/>
            <person name="Sperschneider J."/>
            <person name="Matny O."/>
            <person name="Nguyen-Phuc H."/>
            <person name="Mago R."/>
            <person name="Raley C."/>
            <person name="Miller M.E."/>
            <person name="Silverstein K.A.T."/>
            <person name="Henningsen E."/>
            <person name="Hirsch C.D."/>
            <person name="Visser B."/>
            <person name="Pretorius Z.A."/>
            <person name="Steffenson B.J."/>
            <person name="Schwessinger B."/>
            <person name="Dodds P.N."/>
            <person name="Figueroa M."/>
        </authorList>
    </citation>
    <scope>NUCLEOTIDE SEQUENCE [LARGE SCALE GENOMIC DNA]</scope>
    <source>
        <strain evidence="1">21-0</strain>
    </source>
</reference>
<keyword evidence="2" id="KW-1185">Reference proteome</keyword>
<evidence type="ECO:0000313" key="2">
    <source>
        <dbReference type="Proteomes" id="UP000324748"/>
    </source>
</evidence>
<dbReference type="OrthoDB" id="2507145at2759"/>
<organism evidence="1 2">
    <name type="scientific">Puccinia graminis f. sp. tritici</name>
    <dbReference type="NCBI Taxonomy" id="56615"/>
    <lineage>
        <taxon>Eukaryota</taxon>
        <taxon>Fungi</taxon>
        <taxon>Dikarya</taxon>
        <taxon>Basidiomycota</taxon>
        <taxon>Pucciniomycotina</taxon>
        <taxon>Pucciniomycetes</taxon>
        <taxon>Pucciniales</taxon>
        <taxon>Pucciniaceae</taxon>
        <taxon>Puccinia</taxon>
    </lineage>
</organism>
<dbReference type="AlphaFoldDB" id="A0A5B0NDL4"/>
<gene>
    <name evidence="1" type="ORF">PGT21_010501</name>
</gene>
<accession>A0A5B0NDL4</accession>
<dbReference type="Proteomes" id="UP000324748">
    <property type="component" value="Unassembled WGS sequence"/>
</dbReference>
<sequence length="241" mass="27594">MTRLKVRVDLTERQDPPELSLSRGPNQPWFLLCLRPRRHECYTTRNDSSTEKPLLDKEKLWDRICKAKAASDEGNADFLLRIYLALPKEGVAESLRVPVTLEELCSVSADASIPTQKSTINKTVKFIKGLVPNHCNIGFTPFFDKNIQEFKGPLPLTIFDKEWQGDAVNVHSGKKSKSDEKDGNYTGYKYPNEWTQNFSVWTNNFRSFLITYRDIYKINDFAECILAHKSNVDEIIATDGV</sequence>
<proteinExistence type="predicted"/>
<protein>
    <submittedName>
        <fullName evidence="1">Uncharacterized protein</fullName>
    </submittedName>
</protein>
<dbReference type="EMBL" id="VSWC01000105">
    <property type="protein sequence ID" value="KAA1086742.1"/>
    <property type="molecule type" value="Genomic_DNA"/>
</dbReference>
<comment type="caution">
    <text evidence="1">The sequence shown here is derived from an EMBL/GenBank/DDBJ whole genome shotgun (WGS) entry which is preliminary data.</text>
</comment>
<evidence type="ECO:0000313" key="1">
    <source>
        <dbReference type="EMBL" id="KAA1086742.1"/>
    </source>
</evidence>
<name>A0A5B0NDL4_PUCGR</name>